<evidence type="ECO:0000313" key="2">
    <source>
        <dbReference type="Proteomes" id="UP001163321"/>
    </source>
</evidence>
<gene>
    <name evidence="1" type="ORF">PsorP6_015129</name>
</gene>
<proteinExistence type="predicted"/>
<evidence type="ECO:0000313" key="1">
    <source>
        <dbReference type="EMBL" id="KAI9909646.1"/>
    </source>
</evidence>
<sequence>MDLLFTQATEEHQKSTVGEDGGGNTSASDDEGDAGDEAKGSADAGDVAVVGWSMKLAGTEDMIRRGIDSQEDRTEESKGDDDEREDEEKSRRRDRLHNWPRVKPSKLRAMFGLISPSTCMEG</sequence>
<accession>A0ACC0VV61</accession>
<organism evidence="1 2">
    <name type="scientific">Peronosclerospora sorghi</name>
    <dbReference type="NCBI Taxonomy" id="230839"/>
    <lineage>
        <taxon>Eukaryota</taxon>
        <taxon>Sar</taxon>
        <taxon>Stramenopiles</taxon>
        <taxon>Oomycota</taxon>
        <taxon>Peronosporomycetes</taxon>
        <taxon>Peronosporales</taxon>
        <taxon>Peronosporaceae</taxon>
        <taxon>Peronosclerospora</taxon>
    </lineage>
</organism>
<protein>
    <submittedName>
        <fullName evidence="1">Uncharacterized protein</fullName>
    </submittedName>
</protein>
<comment type="caution">
    <text evidence="1">The sequence shown here is derived from an EMBL/GenBank/DDBJ whole genome shotgun (WGS) entry which is preliminary data.</text>
</comment>
<dbReference type="EMBL" id="CM047586">
    <property type="protein sequence ID" value="KAI9909646.1"/>
    <property type="molecule type" value="Genomic_DNA"/>
</dbReference>
<name>A0ACC0VV61_9STRA</name>
<dbReference type="Proteomes" id="UP001163321">
    <property type="component" value="Chromosome 7"/>
</dbReference>
<keyword evidence="2" id="KW-1185">Reference proteome</keyword>
<reference evidence="1 2" key="1">
    <citation type="journal article" date="2022" name="bioRxiv">
        <title>The genome of the oomycete Peronosclerospora sorghi, a cosmopolitan pathogen of maize and sorghum, is inflated with dispersed pseudogenes.</title>
        <authorList>
            <person name="Fletcher K."/>
            <person name="Martin F."/>
            <person name="Isakeit T."/>
            <person name="Cavanaugh K."/>
            <person name="Magill C."/>
            <person name="Michelmore R."/>
        </authorList>
    </citation>
    <scope>NUCLEOTIDE SEQUENCE [LARGE SCALE GENOMIC DNA]</scope>
    <source>
        <strain evidence="1">P6</strain>
    </source>
</reference>